<dbReference type="RefSeq" id="WP_124738143.1">
    <property type="nucleotide sequence ID" value="NZ_CP034086.1"/>
</dbReference>
<accession>A0A3G8M321</accession>
<reference evidence="1 2" key="1">
    <citation type="submission" date="2018-11" db="EMBL/GenBank/DDBJ databases">
        <title>Genome squencing of methanotrophic bacteria isolated from alkaline groundwater in Korea.</title>
        <authorList>
            <person name="Nguyen L.N."/>
        </authorList>
    </citation>
    <scope>NUCLEOTIDE SEQUENCE [LARGE SCALE GENOMIC DNA]</scope>
    <source>
        <strain evidence="1 2">GW6</strain>
    </source>
</reference>
<evidence type="ECO:0000313" key="2">
    <source>
        <dbReference type="Proteomes" id="UP000273982"/>
    </source>
</evidence>
<evidence type="ECO:0000313" key="1">
    <source>
        <dbReference type="EMBL" id="AZG76326.1"/>
    </source>
</evidence>
<dbReference type="Proteomes" id="UP000273982">
    <property type="component" value="Chromosome"/>
</dbReference>
<gene>
    <name evidence="1" type="ORF">EHO51_06060</name>
</gene>
<organism evidence="1 2">
    <name type="scientific">Methylocystis rosea</name>
    <dbReference type="NCBI Taxonomy" id="173366"/>
    <lineage>
        <taxon>Bacteria</taxon>
        <taxon>Pseudomonadati</taxon>
        <taxon>Pseudomonadota</taxon>
        <taxon>Alphaproteobacteria</taxon>
        <taxon>Hyphomicrobiales</taxon>
        <taxon>Methylocystaceae</taxon>
        <taxon>Methylocystis</taxon>
    </lineage>
</organism>
<proteinExistence type="predicted"/>
<evidence type="ECO:0008006" key="3">
    <source>
        <dbReference type="Google" id="ProtNLM"/>
    </source>
</evidence>
<protein>
    <recommendedName>
        <fullName evidence="3">AlpA family phage regulatory protein</fullName>
    </recommendedName>
</protein>
<name>A0A3G8M321_9HYPH</name>
<sequence length="70" mass="7903">MKLLRFVDLVAMGVFTNRMSLKRAIDNQNFPEGFLVTPNARAWREDEVLEWLATRPTGRKAVAVKAGEVA</sequence>
<dbReference type="KEGG" id="mros:EHO51_06060"/>
<dbReference type="AlphaFoldDB" id="A0A3G8M321"/>
<dbReference type="EMBL" id="CP034086">
    <property type="protein sequence ID" value="AZG76326.1"/>
    <property type="molecule type" value="Genomic_DNA"/>
</dbReference>